<feature type="region of interest" description="Disordered" evidence="1">
    <location>
        <begin position="188"/>
        <end position="209"/>
    </location>
</feature>
<dbReference type="AlphaFoldDB" id="A0A7D9LL36"/>
<reference evidence="2" key="1">
    <citation type="submission" date="2020-04" db="EMBL/GenBank/DDBJ databases">
        <authorList>
            <person name="Alioto T."/>
            <person name="Alioto T."/>
            <person name="Gomez Garrido J."/>
        </authorList>
    </citation>
    <scope>NUCLEOTIDE SEQUENCE</scope>
    <source>
        <strain evidence="2">A484AB</strain>
    </source>
</reference>
<feature type="region of interest" description="Disordered" evidence="1">
    <location>
        <begin position="1"/>
        <end position="63"/>
    </location>
</feature>
<comment type="caution">
    <text evidence="2">The sequence shown here is derived from an EMBL/GenBank/DDBJ whole genome shotgun (WGS) entry which is preliminary data.</text>
</comment>
<feature type="compositionally biased region" description="Low complexity" evidence="1">
    <location>
        <begin position="33"/>
        <end position="54"/>
    </location>
</feature>
<organism evidence="2 3">
    <name type="scientific">Paramuricea clavata</name>
    <name type="common">Red gorgonian</name>
    <name type="synonym">Violescent sea-whip</name>
    <dbReference type="NCBI Taxonomy" id="317549"/>
    <lineage>
        <taxon>Eukaryota</taxon>
        <taxon>Metazoa</taxon>
        <taxon>Cnidaria</taxon>
        <taxon>Anthozoa</taxon>
        <taxon>Octocorallia</taxon>
        <taxon>Malacalcyonacea</taxon>
        <taxon>Plexauridae</taxon>
        <taxon>Paramuricea</taxon>
    </lineage>
</organism>
<dbReference type="Proteomes" id="UP001152795">
    <property type="component" value="Unassembled WGS sequence"/>
</dbReference>
<sequence>MRQRAWEGKTRPFAEAQVTKRLGEQTLNSLRETSSSSAPTTSSTDPPTSMTPSTAPTPPERPEVREKLRAQTFETPVKTQVRLVQDFAEAEKDNTQNSRGLDIFWRIMNDWNTLDRNLVDALQTWWCKLTVDEEQSIEGKSLLVTVFPNGVSNCLHHLAGNLLYKHGKKSRNWMRRLYHGSIETKNHEEFPDDPVQMKDRPRVTAVAQR</sequence>
<proteinExistence type="predicted"/>
<evidence type="ECO:0000313" key="2">
    <source>
        <dbReference type="EMBL" id="CAB4035527.1"/>
    </source>
</evidence>
<accession>A0A7D9LL36</accession>
<feature type="compositionally biased region" description="Basic and acidic residues" evidence="1">
    <location>
        <begin position="1"/>
        <end position="12"/>
    </location>
</feature>
<name>A0A7D9LL36_PARCT</name>
<protein>
    <submittedName>
        <fullName evidence="2">Uncharacterized protein</fullName>
    </submittedName>
</protein>
<evidence type="ECO:0000256" key="1">
    <source>
        <dbReference type="SAM" id="MobiDB-lite"/>
    </source>
</evidence>
<keyword evidence="3" id="KW-1185">Reference proteome</keyword>
<gene>
    <name evidence="2" type="ORF">PACLA_8A083742</name>
</gene>
<feature type="compositionally biased region" description="Basic and acidic residues" evidence="1">
    <location>
        <begin position="188"/>
        <end position="202"/>
    </location>
</feature>
<evidence type="ECO:0000313" key="3">
    <source>
        <dbReference type="Proteomes" id="UP001152795"/>
    </source>
</evidence>
<dbReference type="EMBL" id="CACRXK020021134">
    <property type="protein sequence ID" value="CAB4035527.1"/>
    <property type="molecule type" value="Genomic_DNA"/>
</dbReference>